<accession>A0ABZ0AY53</accession>
<name>A0ABZ0AY53_9BURK</name>
<evidence type="ECO:0000313" key="2">
    <source>
        <dbReference type="Proteomes" id="UP001302257"/>
    </source>
</evidence>
<dbReference type="RefSeq" id="WP_313867087.1">
    <property type="nucleotide sequence ID" value="NZ_CP132507.1"/>
</dbReference>
<evidence type="ECO:0000313" key="1">
    <source>
        <dbReference type="EMBL" id="WNO04235.1"/>
    </source>
</evidence>
<protein>
    <recommendedName>
        <fullName evidence="3">CDI immunity protein domain-containing protein</fullName>
    </recommendedName>
</protein>
<dbReference type="EMBL" id="CP132507">
    <property type="protein sequence ID" value="WNO04235.1"/>
    <property type="molecule type" value="Genomic_DNA"/>
</dbReference>
<gene>
    <name evidence="1" type="ORF">RAN89_15185</name>
</gene>
<dbReference type="Proteomes" id="UP001302257">
    <property type="component" value="Chromosome"/>
</dbReference>
<evidence type="ECO:0008006" key="3">
    <source>
        <dbReference type="Google" id="ProtNLM"/>
    </source>
</evidence>
<keyword evidence="2" id="KW-1185">Reference proteome</keyword>
<sequence length="126" mass="14453">MYLSFDDAENDEHFPLVYCVAFAFPALDAIQIDHHVEGLFELGGAGGDPWWKISRFVNDAGQIMYSAEYETYIDGVAPPYGEYDEATVKRYFARVMREYVRVHPESKTHIGQLIQKYQLEPKPTGI</sequence>
<reference evidence="1 2" key="1">
    <citation type="submission" date="2023-08" db="EMBL/GenBank/DDBJ databases">
        <title>Rhodoferax potami sp. nov. and Rhodoferax mekongensis sp. nov., isolated from the Mekong River in Thailand.</title>
        <authorList>
            <person name="Kitikhun S."/>
            <person name="Charoenyingcharoen P."/>
            <person name="Siriarchawattana P."/>
            <person name="Likhitrattanapisal S."/>
            <person name="Nilsakha T."/>
            <person name="Chanpet A."/>
            <person name="Rattanawaree P."/>
            <person name="Ingsriswang S."/>
        </authorList>
    </citation>
    <scope>NUCLEOTIDE SEQUENCE [LARGE SCALE GENOMIC DNA]</scope>
    <source>
        <strain evidence="1 2">TBRC 17307</strain>
    </source>
</reference>
<organism evidence="1 2">
    <name type="scientific">Rhodoferax mekongensis</name>
    <dbReference type="NCBI Taxonomy" id="3068341"/>
    <lineage>
        <taxon>Bacteria</taxon>
        <taxon>Pseudomonadati</taxon>
        <taxon>Pseudomonadota</taxon>
        <taxon>Betaproteobacteria</taxon>
        <taxon>Burkholderiales</taxon>
        <taxon>Comamonadaceae</taxon>
        <taxon>Rhodoferax</taxon>
    </lineage>
</organism>
<proteinExistence type="predicted"/>